<dbReference type="Gene3D" id="1.10.1280.10">
    <property type="entry name" value="Di-copper center containing domain from catechol oxidase"/>
    <property type="match status" value="1"/>
</dbReference>
<dbReference type="GO" id="GO:0004503">
    <property type="term" value="F:tyrosinase activity"/>
    <property type="evidence" value="ECO:0007669"/>
    <property type="project" value="UniProtKB-EC"/>
</dbReference>
<evidence type="ECO:0000256" key="1">
    <source>
        <dbReference type="ARBA" id="ARBA00001973"/>
    </source>
</evidence>
<evidence type="ECO:0000256" key="9">
    <source>
        <dbReference type="ARBA" id="ARBA00048233"/>
    </source>
</evidence>
<dbReference type="InterPro" id="IPR041640">
    <property type="entry name" value="Tyrosinase_C"/>
</dbReference>
<dbReference type="PROSITE" id="PS00497">
    <property type="entry name" value="TYROSINASE_1"/>
    <property type="match status" value="1"/>
</dbReference>
<dbReference type="GO" id="GO:0042438">
    <property type="term" value="P:melanin biosynthetic process"/>
    <property type="evidence" value="ECO:0007669"/>
    <property type="project" value="UniProtKB-KW"/>
</dbReference>
<keyword evidence="11" id="KW-0732">Signal</keyword>
<comment type="similarity">
    <text evidence="2">Belongs to the tyrosinase family.</text>
</comment>
<comment type="catalytic activity">
    <reaction evidence="10">
        <text>L-tyrosine + O2 = L-dopaquinone + H2O</text>
        <dbReference type="Rhea" id="RHEA:18117"/>
        <dbReference type="ChEBI" id="CHEBI:15377"/>
        <dbReference type="ChEBI" id="CHEBI:15379"/>
        <dbReference type="ChEBI" id="CHEBI:57924"/>
        <dbReference type="ChEBI" id="CHEBI:58315"/>
        <dbReference type="EC" id="1.14.18.1"/>
    </reaction>
</comment>
<gene>
    <name evidence="14" type="ORF">WHR41_07399</name>
</gene>
<dbReference type="PANTHER" id="PTHR11474">
    <property type="entry name" value="TYROSINASE FAMILY MEMBER"/>
    <property type="match status" value="1"/>
</dbReference>
<comment type="catalytic activity">
    <reaction evidence="9">
        <text>2 L-dopa + O2 = 2 L-dopaquinone + 2 H2O</text>
        <dbReference type="Rhea" id="RHEA:34287"/>
        <dbReference type="ChEBI" id="CHEBI:15377"/>
        <dbReference type="ChEBI" id="CHEBI:15379"/>
        <dbReference type="ChEBI" id="CHEBI:57504"/>
        <dbReference type="ChEBI" id="CHEBI:57924"/>
        <dbReference type="EC" id="1.14.18.1"/>
    </reaction>
</comment>
<reference evidence="14 15" key="1">
    <citation type="journal article" date="2020" name="Microbiol. Resour. Announc.">
        <title>Draft Genome Sequence of a Cladosporium Species Isolated from the Mesophotic Ascidian Didemnum maculosum.</title>
        <authorList>
            <person name="Gioti A."/>
            <person name="Siaperas R."/>
            <person name="Nikolaivits E."/>
            <person name="Le Goff G."/>
            <person name="Ouazzani J."/>
            <person name="Kotoulas G."/>
            <person name="Topakas E."/>
        </authorList>
    </citation>
    <scope>NUCLEOTIDE SEQUENCE [LARGE SCALE GENOMIC DNA]</scope>
    <source>
        <strain evidence="14 15">TM138-S3</strain>
    </source>
</reference>
<keyword evidence="8" id="KW-0470">Melanin biosynthesis</keyword>
<evidence type="ECO:0000256" key="4">
    <source>
        <dbReference type="ARBA" id="ARBA00022723"/>
    </source>
</evidence>
<dbReference type="SUPFAM" id="SSF48056">
    <property type="entry name" value="Di-copper centre-containing domain"/>
    <property type="match status" value="1"/>
</dbReference>
<evidence type="ECO:0000256" key="5">
    <source>
        <dbReference type="ARBA" id="ARBA00023002"/>
    </source>
</evidence>
<evidence type="ECO:0000256" key="11">
    <source>
        <dbReference type="SAM" id="SignalP"/>
    </source>
</evidence>
<feature type="chain" id="PRO_5044344138" description="tyrosinase" evidence="11">
    <location>
        <begin position="23"/>
        <end position="640"/>
    </location>
</feature>
<dbReference type="Pfam" id="PF18132">
    <property type="entry name" value="Tyrosinase_C"/>
    <property type="match status" value="1"/>
</dbReference>
<dbReference type="Proteomes" id="UP000803884">
    <property type="component" value="Unassembled WGS sequence"/>
</dbReference>
<dbReference type="PANTHER" id="PTHR11474:SF76">
    <property type="entry name" value="SHKT DOMAIN-CONTAINING PROTEIN"/>
    <property type="match status" value="1"/>
</dbReference>
<evidence type="ECO:0000256" key="10">
    <source>
        <dbReference type="ARBA" id="ARBA00048881"/>
    </source>
</evidence>
<dbReference type="EMBL" id="JAAQHG020000030">
    <property type="protein sequence ID" value="KAL1583900.1"/>
    <property type="molecule type" value="Genomic_DNA"/>
</dbReference>
<evidence type="ECO:0000259" key="13">
    <source>
        <dbReference type="PROSITE" id="PS00498"/>
    </source>
</evidence>
<keyword evidence="15" id="KW-1185">Reference proteome</keyword>
<evidence type="ECO:0000256" key="2">
    <source>
        <dbReference type="ARBA" id="ARBA00009928"/>
    </source>
</evidence>
<dbReference type="Pfam" id="PF00264">
    <property type="entry name" value="Tyrosinase"/>
    <property type="match status" value="1"/>
</dbReference>
<dbReference type="PROSITE" id="PS00498">
    <property type="entry name" value="TYROSINASE_2"/>
    <property type="match status" value="1"/>
</dbReference>
<feature type="signal peptide" evidence="11">
    <location>
        <begin position="1"/>
        <end position="22"/>
    </location>
</feature>
<dbReference type="AlphaFoldDB" id="A0AB34KKP4"/>
<dbReference type="InterPro" id="IPR008922">
    <property type="entry name" value="Di-copper_centre_dom_sf"/>
</dbReference>
<evidence type="ECO:0000313" key="14">
    <source>
        <dbReference type="EMBL" id="KAL1583900.1"/>
    </source>
</evidence>
<keyword evidence="6" id="KW-0186">Copper</keyword>
<accession>A0AB34KKP4</accession>
<dbReference type="EC" id="1.14.18.1" evidence="3"/>
<dbReference type="PRINTS" id="PR00092">
    <property type="entry name" value="TYROSINASE"/>
</dbReference>
<evidence type="ECO:0000256" key="8">
    <source>
        <dbReference type="ARBA" id="ARBA00023101"/>
    </source>
</evidence>
<dbReference type="GeneID" id="96008842"/>
<dbReference type="RefSeq" id="XP_069227006.1">
    <property type="nucleotide sequence ID" value="XM_069376004.1"/>
</dbReference>
<keyword evidence="4" id="KW-0479">Metal-binding</keyword>
<feature type="domain" description="Tyrosinase copper-binding" evidence="12">
    <location>
        <begin position="136"/>
        <end position="153"/>
    </location>
</feature>
<keyword evidence="5" id="KW-0560">Oxidoreductase</keyword>
<evidence type="ECO:0000259" key="12">
    <source>
        <dbReference type="PROSITE" id="PS00497"/>
    </source>
</evidence>
<dbReference type="InterPro" id="IPR050316">
    <property type="entry name" value="Tyrosinase/Hemocyanin"/>
</dbReference>
<evidence type="ECO:0000313" key="15">
    <source>
        <dbReference type="Proteomes" id="UP000803884"/>
    </source>
</evidence>
<name>A0AB34KKP4_9PEZI</name>
<comment type="caution">
    <text evidence="14">The sequence shown here is derived from an EMBL/GenBank/DDBJ whole genome shotgun (WGS) entry which is preliminary data.</text>
</comment>
<protein>
    <recommendedName>
        <fullName evidence="3">tyrosinase</fullName>
        <ecNumber evidence="3">1.14.18.1</ecNumber>
    </recommendedName>
</protein>
<feature type="domain" description="Tyrosinase copper-binding" evidence="13">
    <location>
        <begin position="338"/>
        <end position="349"/>
    </location>
</feature>
<comment type="cofactor">
    <cofactor evidence="1">
        <name>Cu(2+)</name>
        <dbReference type="ChEBI" id="CHEBI:29036"/>
    </cofactor>
</comment>
<sequence length="640" mass="71880">MLSPVVFLRLLACISFIGFAATVAVPPLLNHQIEELPQYGDSEPLLERRQTNSSGFTVVTGIKGTSPQPRLEIRELQKNSDQWNIYLLGMNRFMRTNESEKLSYYRIAEGIHGRPYTPWDGVDAAPGVTAPGYCLHLSQLFLPWHRPYLALYEQILYSHIVAAVNEFPSGPVRTRYAQAALSWRHPYWDWAAAPPNGEGLMPKSMRTPFVKVTMPNGTNTIPNPLYAYKFHPVYKEDFYYTPWADWNSTLRAPSSGNLDAHSLDDSIGPILDNSRISFRDRLYNLFTFYSNYSEFSTESYAFGTAFRNADSLESIHDVIHGVTGSGGHMTYLDYSAYDPLFWLHHMMVDRAFALWQALNPDSYVKPTQAFQDSYTIAKGTTLNGDTPLDPFHRTAKGDRWTANSARSTRTFGYTYPELVNNANASAVKAAINKLYGSNTGNESLLSKRFFDFGDSESTLSERDDGPKRPPPKRREYIANIVSDKYSCNGSYAVYIFLGNFDGNNAKSWPTSSNLVGTHAVFAMIPQEAEKHGRNVKREALSGVQVTGTMPLTNALLEKAKAGEMRSMQPEHVEEYMANNLQYRVARFDGTEVPLADVPSLSVNVVGADVTPSTKDDQFPRWANFQSLRHVTEGIDGRCAR</sequence>
<evidence type="ECO:0000256" key="6">
    <source>
        <dbReference type="ARBA" id="ARBA00023008"/>
    </source>
</evidence>
<evidence type="ECO:0000256" key="3">
    <source>
        <dbReference type="ARBA" id="ARBA00011906"/>
    </source>
</evidence>
<evidence type="ECO:0000256" key="7">
    <source>
        <dbReference type="ARBA" id="ARBA00023033"/>
    </source>
</evidence>
<organism evidence="14 15">
    <name type="scientific">Cladosporium halotolerans</name>
    <dbReference type="NCBI Taxonomy" id="1052096"/>
    <lineage>
        <taxon>Eukaryota</taxon>
        <taxon>Fungi</taxon>
        <taxon>Dikarya</taxon>
        <taxon>Ascomycota</taxon>
        <taxon>Pezizomycotina</taxon>
        <taxon>Dothideomycetes</taxon>
        <taxon>Dothideomycetidae</taxon>
        <taxon>Cladosporiales</taxon>
        <taxon>Cladosporiaceae</taxon>
        <taxon>Cladosporium</taxon>
    </lineage>
</organism>
<dbReference type="GO" id="GO:0046872">
    <property type="term" value="F:metal ion binding"/>
    <property type="evidence" value="ECO:0007669"/>
    <property type="project" value="UniProtKB-KW"/>
</dbReference>
<proteinExistence type="inferred from homology"/>
<keyword evidence="7" id="KW-0503">Monooxygenase</keyword>
<dbReference type="Gene3D" id="2.60.310.20">
    <property type="match status" value="1"/>
</dbReference>
<dbReference type="InterPro" id="IPR002227">
    <property type="entry name" value="Tyrosinase_Cu-bd"/>
</dbReference>